<dbReference type="InterPro" id="IPR000960">
    <property type="entry name" value="Flavin_mOase"/>
</dbReference>
<comment type="caution">
    <text evidence="2">The sequence shown here is derived from an EMBL/GenBank/DDBJ whole genome shotgun (WGS) entry which is preliminary data.</text>
</comment>
<dbReference type="SUPFAM" id="SSF51905">
    <property type="entry name" value="FAD/NAD(P)-binding domain"/>
    <property type="match status" value="2"/>
</dbReference>
<sequence length="373" mass="40047">MPEYPVVVIGAGPVGVAMALSLRVRGISALVIERGDGVGAAWRARYDGLHLNTEKHSSHLPGIRYPRHTSMFPSRDEVIRHLETGAEALDIRFNTVAERIDRRPVGWRLTTSTGAVDTRNVIVATGHEHTPHLPEWDGAQRFTGQVLHSSEYRNAAPFVGERVLVVGCGSSGMEIANELVTGGAAEVWMATRTPPNILLRTGPAGLPGNAIATPLYHLPTRLADKIARIARLRAIGDLTSFGLPIPDEGPFSRSARLGVAPSIVDKEVVDAIKAGRIEVVSAPASFDGDAVRLMDDTQVHPDAVICATGYRRGLDGLVGHLGVLDERGAPLARSGKAVLEGLRFLGYQPRPSQFGYACRRSRSIARDIAAGLR</sequence>
<dbReference type="AlphaFoldDB" id="A0A0D1LGE3"/>
<dbReference type="PIRSF" id="PIRSF000332">
    <property type="entry name" value="FMO"/>
    <property type="match status" value="1"/>
</dbReference>
<keyword evidence="1" id="KW-0560">Oxidoreductase</keyword>
<reference evidence="2 3" key="1">
    <citation type="submission" date="2015-01" db="EMBL/GenBank/DDBJ databases">
        <title>Genome sequence of Mycobacterium llatzerense and Mycobacterium immunogenum recovered from brain abscess.</title>
        <authorList>
            <person name="Greninger A.L."/>
            <person name="Langelier C."/>
            <person name="Cunningham G."/>
            <person name="Chiu C.Y."/>
            <person name="Miller S."/>
        </authorList>
    </citation>
    <scope>NUCLEOTIDE SEQUENCE [LARGE SCALE GENOMIC DNA]</scope>
    <source>
        <strain evidence="2 3">CLUC14</strain>
    </source>
</reference>
<dbReference type="GO" id="GO:0005829">
    <property type="term" value="C:cytosol"/>
    <property type="evidence" value="ECO:0007669"/>
    <property type="project" value="TreeGrafter"/>
</dbReference>
<dbReference type="PRINTS" id="PR00368">
    <property type="entry name" value="FADPNR"/>
</dbReference>
<dbReference type="EMBL" id="JXST01000008">
    <property type="protein sequence ID" value="KIU17557.1"/>
    <property type="molecule type" value="Genomic_DNA"/>
</dbReference>
<dbReference type="PANTHER" id="PTHR43539">
    <property type="entry name" value="FLAVIN-BINDING MONOOXYGENASE-LIKE PROTEIN (AFU_ORTHOLOGUE AFUA_4G09220)"/>
    <property type="match status" value="1"/>
</dbReference>
<dbReference type="InterPro" id="IPR050982">
    <property type="entry name" value="Auxin_biosynth/cation_transpt"/>
</dbReference>
<organism evidence="2 3">
    <name type="scientific">Mycolicibacterium llatzerense</name>
    <dbReference type="NCBI Taxonomy" id="280871"/>
    <lineage>
        <taxon>Bacteria</taxon>
        <taxon>Bacillati</taxon>
        <taxon>Actinomycetota</taxon>
        <taxon>Actinomycetes</taxon>
        <taxon>Mycobacteriales</taxon>
        <taxon>Mycobacteriaceae</taxon>
        <taxon>Mycolicibacterium</taxon>
    </lineage>
</organism>
<dbReference type="Proteomes" id="UP000032221">
    <property type="component" value="Unassembled WGS sequence"/>
</dbReference>
<dbReference type="GO" id="GO:0050660">
    <property type="term" value="F:flavin adenine dinucleotide binding"/>
    <property type="evidence" value="ECO:0007669"/>
    <property type="project" value="InterPro"/>
</dbReference>
<dbReference type="GO" id="GO:0004497">
    <property type="term" value="F:monooxygenase activity"/>
    <property type="evidence" value="ECO:0007669"/>
    <property type="project" value="TreeGrafter"/>
</dbReference>
<proteinExistence type="predicted"/>
<evidence type="ECO:0000313" key="2">
    <source>
        <dbReference type="EMBL" id="KIU17557.1"/>
    </source>
</evidence>
<dbReference type="STRING" id="280871.TL10_08020"/>
<evidence type="ECO:0000313" key="3">
    <source>
        <dbReference type="Proteomes" id="UP000032221"/>
    </source>
</evidence>
<dbReference type="Pfam" id="PF13738">
    <property type="entry name" value="Pyr_redox_3"/>
    <property type="match status" value="1"/>
</dbReference>
<name>A0A0D1LGE3_9MYCO</name>
<dbReference type="Gene3D" id="3.50.50.60">
    <property type="entry name" value="FAD/NAD(P)-binding domain"/>
    <property type="match status" value="1"/>
</dbReference>
<protein>
    <submittedName>
        <fullName evidence="2">FAD-dependent oxidoreductase</fullName>
    </submittedName>
</protein>
<dbReference type="OrthoDB" id="178899at2"/>
<dbReference type="InterPro" id="IPR036188">
    <property type="entry name" value="FAD/NAD-bd_sf"/>
</dbReference>
<gene>
    <name evidence="2" type="ORF">TL10_08020</name>
</gene>
<dbReference type="RefSeq" id="WP_043985215.1">
    <property type="nucleotide sequence ID" value="NZ_BAAARC010000022.1"/>
</dbReference>
<accession>A0A0D1LGE3</accession>
<dbReference type="PATRIC" id="fig|280871.6.peg.1660"/>
<dbReference type="PANTHER" id="PTHR43539:SF78">
    <property type="entry name" value="FLAVIN-CONTAINING MONOOXYGENASE"/>
    <property type="match status" value="1"/>
</dbReference>
<dbReference type="GO" id="GO:0050661">
    <property type="term" value="F:NADP binding"/>
    <property type="evidence" value="ECO:0007669"/>
    <property type="project" value="InterPro"/>
</dbReference>
<evidence type="ECO:0000256" key="1">
    <source>
        <dbReference type="ARBA" id="ARBA00023002"/>
    </source>
</evidence>
<keyword evidence="3" id="KW-1185">Reference proteome</keyword>
<dbReference type="PRINTS" id="PR00411">
    <property type="entry name" value="PNDRDTASEI"/>
</dbReference>